<evidence type="ECO:0000256" key="2">
    <source>
        <dbReference type="ARBA" id="ARBA00022475"/>
    </source>
</evidence>
<keyword evidence="5 7" id="KW-0472">Membrane</keyword>
<comment type="subcellular location">
    <subcellularLocation>
        <location evidence="1">Cell membrane</location>
        <topology evidence="1">Multi-pass membrane protein</topology>
    </subcellularLocation>
</comment>
<dbReference type="RefSeq" id="WP_345334864.1">
    <property type="nucleotide sequence ID" value="NZ_BAABJZ010000023.1"/>
</dbReference>
<evidence type="ECO:0000256" key="6">
    <source>
        <dbReference type="ARBA" id="ARBA00038076"/>
    </source>
</evidence>
<protein>
    <submittedName>
        <fullName evidence="10">FtsX-like permease family protein</fullName>
    </submittedName>
</protein>
<keyword evidence="2" id="KW-1003">Cell membrane</keyword>
<dbReference type="Pfam" id="PF12704">
    <property type="entry name" value="MacB_PCD"/>
    <property type="match status" value="1"/>
</dbReference>
<feature type="transmembrane region" description="Helical" evidence="7">
    <location>
        <begin position="363"/>
        <end position="386"/>
    </location>
</feature>
<keyword evidence="3 7" id="KW-0812">Transmembrane</keyword>
<reference evidence="11" key="1">
    <citation type="journal article" date="2019" name="Int. J. Syst. Evol. Microbiol.">
        <title>The Global Catalogue of Microorganisms (GCM) 10K type strain sequencing project: providing services to taxonomists for standard genome sequencing and annotation.</title>
        <authorList>
            <consortium name="The Broad Institute Genomics Platform"/>
            <consortium name="The Broad Institute Genome Sequencing Center for Infectious Disease"/>
            <person name="Wu L."/>
            <person name="Ma J."/>
        </authorList>
    </citation>
    <scope>NUCLEOTIDE SEQUENCE [LARGE SCALE GENOMIC DNA]</scope>
    <source>
        <strain evidence="11">JCM 18401</strain>
    </source>
</reference>
<dbReference type="EMBL" id="BAABJZ010000023">
    <property type="protein sequence ID" value="GAA4882808.1"/>
    <property type="molecule type" value="Genomic_DNA"/>
</dbReference>
<comment type="caution">
    <text evidence="10">The sequence shown here is derived from an EMBL/GenBank/DDBJ whole genome shotgun (WGS) entry which is preliminary data.</text>
</comment>
<evidence type="ECO:0000256" key="1">
    <source>
        <dbReference type="ARBA" id="ARBA00004651"/>
    </source>
</evidence>
<evidence type="ECO:0000259" key="8">
    <source>
        <dbReference type="Pfam" id="PF02687"/>
    </source>
</evidence>
<feature type="transmembrane region" description="Helical" evidence="7">
    <location>
        <begin position="321"/>
        <end position="343"/>
    </location>
</feature>
<organism evidence="10 11">
    <name type="scientific">Ferrimonas pelagia</name>
    <dbReference type="NCBI Taxonomy" id="1177826"/>
    <lineage>
        <taxon>Bacteria</taxon>
        <taxon>Pseudomonadati</taxon>
        <taxon>Pseudomonadota</taxon>
        <taxon>Gammaproteobacteria</taxon>
        <taxon>Alteromonadales</taxon>
        <taxon>Ferrimonadaceae</taxon>
        <taxon>Ferrimonas</taxon>
    </lineage>
</organism>
<dbReference type="PANTHER" id="PTHR30572:SF4">
    <property type="entry name" value="ABC TRANSPORTER PERMEASE YTRF"/>
    <property type="match status" value="1"/>
</dbReference>
<dbReference type="InterPro" id="IPR003838">
    <property type="entry name" value="ABC3_permease_C"/>
</dbReference>
<dbReference type="InterPro" id="IPR025857">
    <property type="entry name" value="MacB_PCD"/>
</dbReference>
<name>A0ABP9EMF3_9GAMM</name>
<evidence type="ECO:0000313" key="10">
    <source>
        <dbReference type="EMBL" id="GAA4882808.1"/>
    </source>
</evidence>
<dbReference type="Proteomes" id="UP001499988">
    <property type="component" value="Unassembled WGS sequence"/>
</dbReference>
<comment type="similarity">
    <text evidence="6">Belongs to the ABC-4 integral membrane protein family.</text>
</comment>
<dbReference type="Pfam" id="PF02687">
    <property type="entry name" value="FtsX"/>
    <property type="match status" value="1"/>
</dbReference>
<evidence type="ECO:0000313" key="11">
    <source>
        <dbReference type="Proteomes" id="UP001499988"/>
    </source>
</evidence>
<sequence>MFELRPILSALLRSKSAPLLIIAQLALTLAVIANAAFIVQERLTTLNRDSGVTESELLSFTVIEMDTQGDLMPQRRRDEQLLRQIPGVISASATNQIPLSNSGSSSTVSSLPDDQGNSVNVGYYMGNESLFDTLGISLVAGRAFNPTDISVDSTMGTRPDQALISQYTADILFPDESALGKLVYMQNHPIEVIGIMDTLQSPWPHRQDSYASAIIPVETPMFIARFMVRVEADAMDSVLNAVSDVLLADNPDRVITGIRPFAETRDRAYRNDTAMAVLLSVVIVLLLAVTAFGIVGLASYSVSQRQKQIGTRRALGATRLMVLRHFLIENAMICSAGVLLGSFGAIGLNQFLMQNYELSRLPLGYLLVSLTGLVLLGQLSVAAPAYRASTISPAIATRSV</sequence>
<evidence type="ECO:0000256" key="5">
    <source>
        <dbReference type="ARBA" id="ARBA00023136"/>
    </source>
</evidence>
<dbReference type="InterPro" id="IPR050250">
    <property type="entry name" value="Macrolide_Exporter_MacB"/>
</dbReference>
<evidence type="ECO:0000259" key="9">
    <source>
        <dbReference type="Pfam" id="PF12704"/>
    </source>
</evidence>
<gene>
    <name evidence="10" type="ORF">GCM10023333_16360</name>
</gene>
<evidence type="ECO:0000256" key="7">
    <source>
        <dbReference type="SAM" id="Phobius"/>
    </source>
</evidence>
<evidence type="ECO:0000256" key="4">
    <source>
        <dbReference type="ARBA" id="ARBA00022989"/>
    </source>
</evidence>
<proteinExistence type="inferred from homology"/>
<feature type="transmembrane region" description="Helical" evidence="7">
    <location>
        <begin position="274"/>
        <end position="300"/>
    </location>
</feature>
<evidence type="ECO:0000256" key="3">
    <source>
        <dbReference type="ARBA" id="ARBA00022692"/>
    </source>
</evidence>
<feature type="domain" description="MacB-like periplasmic core" evidence="9">
    <location>
        <begin position="72"/>
        <end position="242"/>
    </location>
</feature>
<keyword evidence="11" id="KW-1185">Reference proteome</keyword>
<dbReference type="PANTHER" id="PTHR30572">
    <property type="entry name" value="MEMBRANE COMPONENT OF TRANSPORTER-RELATED"/>
    <property type="match status" value="1"/>
</dbReference>
<feature type="domain" description="ABC3 transporter permease C-terminal" evidence="8">
    <location>
        <begin position="281"/>
        <end position="393"/>
    </location>
</feature>
<accession>A0ABP9EMF3</accession>
<keyword evidence="4 7" id="KW-1133">Transmembrane helix</keyword>